<dbReference type="AlphaFoldDB" id="A0A9P0BNW1"/>
<sequence>MPFYRNREGGPNLLILHKSEWNRLKHQATPPVSPTEAPPKNAYIESMIEKSQAWIKTWPDTVQGCVANAETKREKQRAERIALVKAFARKKVSKKNTEAVQKAKQMIFEESCYGNKLLSALRESKALEERDAQIEFKNKIKSQEEVENKPTKVVTFCSFELDKDVDAKGDQQKCLTMQQAKQNLELIQKKKDEAAKIKEEEKQADLENAKLMKYILDKEQEAENKLKELEKEALDEYAAEHKKSKKERAMWEAEYYAKIEQCRKEQEELNCKIKQVLNKINKEAQNPAMTKELYDTFTKYQEEEKNRYEEFIAKSLQKGEIRAEKRDRRQKDKLKQDRDNNVAVAEINKTLAEYVRQMECANKCFCDRQCLIVKSEKERGTKGKETDTKVKPPPIFTPSNKLTRALKLREKAPTPWTGSGVCAAPAHFAQQANQILAECKYKIPARKVVDEFWRNNGFDATTLPIPNY</sequence>
<name>A0A9P0BNW1_CHRIL</name>
<evidence type="ECO:0000256" key="1">
    <source>
        <dbReference type="SAM" id="Coils"/>
    </source>
</evidence>
<protein>
    <recommendedName>
        <fullName evidence="4">Trichohyalin-plectin-homology domain-containing protein</fullName>
    </recommendedName>
</protein>
<evidence type="ECO:0000313" key="2">
    <source>
        <dbReference type="EMBL" id="CAH0588934.1"/>
    </source>
</evidence>
<accession>A0A9P0BNW1</accession>
<gene>
    <name evidence="2" type="ORF">CINC_LOCUS4161</name>
</gene>
<feature type="coiled-coil region" evidence="1">
    <location>
        <begin position="177"/>
        <end position="286"/>
    </location>
</feature>
<organism evidence="2 3">
    <name type="scientific">Chrysodeixis includens</name>
    <name type="common">Soybean looper</name>
    <name type="synonym">Pseudoplusia includens</name>
    <dbReference type="NCBI Taxonomy" id="689277"/>
    <lineage>
        <taxon>Eukaryota</taxon>
        <taxon>Metazoa</taxon>
        <taxon>Ecdysozoa</taxon>
        <taxon>Arthropoda</taxon>
        <taxon>Hexapoda</taxon>
        <taxon>Insecta</taxon>
        <taxon>Pterygota</taxon>
        <taxon>Neoptera</taxon>
        <taxon>Endopterygota</taxon>
        <taxon>Lepidoptera</taxon>
        <taxon>Glossata</taxon>
        <taxon>Ditrysia</taxon>
        <taxon>Noctuoidea</taxon>
        <taxon>Noctuidae</taxon>
        <taxon>Plusiinae</taxon>
        <taxon>Chrysodeixis</taxon>
    </lineage>
</organism>
<reference evidence="2" key="1">
    <citation type="submission" date="2021-12" db="EMBL/GenBank/DDBJ databases">
        <authorList>
            <person name="King R."/>
        </authorList>
    </citation>
    <scope>NUCLEOTIDE SEQUENCE</scope>
</reference>
<dbReference type="OrthoDB" id="7461743at2759"/>
<dbReference type="EMBL" id="LR824020">
    <property type="protein sequence ID" value="CAH0588934.1"/>
    <property type="molecule type" value="Genomic_DNA"/>
</dbReference>
<evidence type="ECO:0000313" key="3">
    <source>
        <dbReference type="Proteomes" id="UP001154114"/>
    </source>
</evidence>
<keyword evidence="1" id="KW-0175">Coiled coil</keyword>
<dbReference type="Proteomes" id="UP001154114">
    <property type="component" value="Chromosome 17"/>
</dbReference>
<keyword evidence="3" id="KW-1185">Reference proteome</keyword>
<evidence type="ECO:0008006" key="4">
    <source>
        <dbReference type="Google" id="ProtNLM"/>
    </source>
</evidence>
<proteinExistence type="predicted"/>